<reference evidence="2 3" key="1">
    <citation type="submission" date="2024-01" db="EMBL/GenBank/DDBJ databases">
        <title>The genome of the rayed Mediterranean limpet Patella caerulea (Linnaeus, 1758).</title>
        <authorList>
            <person name="Anh-Thu Weber A."/>
            <person name="Halstead-Nussloch G."/>
        </authorList>
    </citation>
    <scope>NUCLEOTIDE SEQUENCE [LARGE SCALE GENOMIC DNA]</scope>
    <source>
        <strain evidence="2">AATW-2023a</strain>
        <tissue evidence="2">Whole specimen</tissue>
    </source>
</reference>
<dbReference type="EMBL" id="JAZGQO010000010">
    <property type="protein sequence ID" value="KAK6176892.1"/>
    <property type="molecule type" value="Genomic_DNA"/>
</dbReference>
<name>A0AAN8PE44_PATCE</name>
<evidence type="ECO:0000259" key="1">
    <source>
        <dbReference type="PROSITE" id="PS50405"/>
    </source>
</evidence>
<dbReference type="AlphaFoldDB" id="A0AAN8PE44"/>
<accession>A0AAN8PE44</accession>
<dbReference type="SUPFAM" id="SSF47616">
    <property type="entry name" value="GST C-terminal domain-like"/>
    <property type="match status" value="1"/>
</dbReference>
<keyword evidence="3" id="KW-1185">Reference proteome</keyword>
<dbReference type="GO" id="GO:0006749">
    <property type="term" value="P:glutathione metabolic process"/>
    <property type="evidence" value="ECO:0007669"/>
    <property type="project" value="TreeGrafter"/>
</dbReference>
<evidence type="ECO:0000313" key="3">
    <source>
        <dbReference type="Proteomes" id="UP001347796"/>
    </source>
</evidence>
<dbReference type="InterPro" id="IPR010987">
    <property type="entry name" value="Glutathione-S-Trfase_C-like"/>
</dbReference>
<dbReference type="InterPro" id="IPR050213">
    <property type="entry name" value="GST_superfamily"/>
</dbReference>
<dbReference type="Gene3D" id="1.20.1050.10">
    <property type="match status" value="1"/>
</dbReference>
<dbReference type="Pfam" id="PF14497">
    <property type="entry name" value="GST_C_3"/>
    <property type="match status" value="1"/>
</dbReference>
<sequence>MTELQDKLYREDLPKFLRQLEELLIENKTGYFVGNKLTLADLAVYSTLENPFRDFPNMYTKFPQVVNNRKKVGSQPQLAAYLSSRKLTDM</sequence>
<organism evidence="2 3">
    <name type="scientific">Patella caerulea</name>
    <name type="common">Rayed Mediterranean limpet</name>
    <dbReference type="NCBI Taxonomy" id="87958"/>
    <lineage>
        <taxon>Eukaryota</taxon>
        <taxon>Metazoa</taxon>
        <taxon>Spiralia</taxon>
        <taxon>Lophotrochozoa</taxon>
        <taxon>Mollusca</taxon>
        <taxon>Gastropoda</taxon>
        <taxon>Patellogastropoda</taxon>
        <taxon>Patelloidea</taxon>
        <taxon>Patellidae</taxon>
        <taxon>Patella</taxon>
    </lineage>
</organism>
<comment type="caution">
    <text evidence="2">The sequence shown here is derived from an EMBL/GenBank/DDBJ whole genome shotgun (WGS) entry which is preliminary data.</text>
</comment>
<dbReference type="Proteomes" id="UP001347796">
    <property type="component" value="Unassembled WGS sequence"/>
</dbReference>
<dbReference type="InterPro" id="IPR036282">
    <property type="entry name" value="Glutathione-S-Trfase_C_sf"/>
</dbReference>
<feature type="domain" description="GST C-terminal" evidence="1">
    <location>
        <begin position="1"/>
        <end position="90"/>
    </location>
</feature>
<protein>
    <recommendedName>
        <fullName evidence="1">GST C-terminal domain-containing protein</fullName>
    </recommendedName>
</protein>
<proteinExistence type="predicted"/>
<evidence type="ECO:0000313" key="2">
    <source>
        <dbReference type="EMBL" id="KAK6176892.1"/>
    </source>
</evidence>
<dbReference type="InterPro" id="IPR004046">
    <property type="entry name" value="GST_C"/>
</dbReference>
<dbReference type="PANTHER" id="PTHR11571">
    <property type="entry name" value="GLUTATHIONE S-TRANSFERASE"/>
    <property type="match status" value="1"/>
</dbReference>
<dbReference type="GO" id="GO:0004364">
    <property type="term" value="F:glutathione transferase activity"/>
    <property type="evidence" value="ECO:0007669"/>
    <property type="project" value="TreeGrafter"/>
</dbReference>
<dbReference type="CDD" id="cd03192">
    <property type="entry name" value="GST_C_Sigma_like"/>
    <property type="match status" value="1"/>
</dbReference>
<dbReference type="PROSITE" id="PS50405">
    <property type="entry name" value="GST_CTER"/>
    <property type="match status" value="1"/>
</dbReference>
<gene>
    <name evidence="2" type="ORF">SNE40_015105</name>
</gene>